<evidence type="ECO:0000256" key="5">
    <source>
        <dbReference type="SAM" id="Phobius"/>
    </source>
</evidence>
<dbReference type="InterPro" id="IPR007657">
    <property type="entry name" value="Glycosyltransferase_61"/>
</dbReference>
<dbReference type="AlphaFoldDB" id="A0AAV8U5B3"/>
<dbReference type="GO" id="GO:0016763">
    <property type="term" value="F:pentosyltransferase activity"/>
    <property type="evidence" value="ECO:0007669"/>
    <property type="project" value="UniProtKB-ARBA"/>
</dbReference>
<evidence type="ECO:0000313" key="7">
    <source>
        <dbReference type="EMBL" id="KAJ8774507.1"/>
    </source>
</evidence>
<gene>
    <name evidence="7" type="ORF">K2173_016953</name>
</gene>
<accession>A0AAV8U5B3</accession>
<comment type="subcellular location">
    <subcellularLocation>
        <location evidence="1">Golgi apparatus membrane</location>
        <topology evidence="1">Single-pass type II membrane protein</topology>
    </subcellularLocation>
</comment>
<proteinExistence type="predicted"/>
<keyword evidence="3" id="KW-0808">Transferase</keyword>
<dbReference type="EMBL" id="JAIWQS010000001">
    <property type="protein sequence ID" value="KAJ8774507.1"/>
    <property type="molecule type" value="Genomic_DNA"/>
</dbReference>
<keyword evidence="4" id="KW-0325">Glycoprotein</keyword>
<keyword evidence="8" id="KW-1185">Reference proteome</keyword>
<evidence type="ECO:0000256" key="3">
    <source>
        <dbReference type="ARBA" id="ARBA00022679"/>
    </source>
</evidence>
<evidence type="ECO:0000256" key="1">
    <source>
        <dbReference type="ARBA" id="ARBA00004323"/>
    </source>
</evidence>
<dbReference type="Proteomes" id="UP001159364">
    <property type="component" value="Linkage Group LG01"/>
</dbReference>
<feature type="domain" description="Glycosyltransferase 61 catalytic" evidence="6">
    <location>
        <begin position="242"/>
        <end position="352"/>
    </location>
</feature>
<keyword evidence="2" id="KW-0328">Glycosyltransferase</keyword>
<dbReference type="PANTHER" id="PTHR20961">
    <property type="entry name" value="GLYCOSYLTRANSFERASE"/>
    <property type="match status" value="1"/>
</dbReference>
<dbReference type="Pfam" id="PF04577">
    <property type="entry name" value="Glyco_transf_61"/>
    <property type="match status" value="1"/>
</dbReference>
<dbReference type="InterPro" id="IPR049625">
    <property type="entry name" value="Glyco_transf_61_cat"/>
</dbReference>
<keyword evidence="5" id="KW-1133">Transmembrane helix</keyword>
<evidence type="ECO:0000259" key="6">
    <source>
        <dbReference type="Pfam" id="PF04577"/>
    </source>
</evidence>
<reference evidence="7 8" key="1">
    <citation type="submission" date="2021-09" db="EMBL/GenBank/DDBJ databases">
        <title>Genomic insights and catalytic innovation underlie evolution of tropane alkaloids biosynthesis.</title>
        <authorList>
            <person name="Wang Y.-J."/>
            <person name="Tian T."/>
            <person name="Huang J.-P."/>
            <person name="Huang S.-X."/>
        </authorList>
    </citation>
    <scope>NUCLEOTIDE SEQUENCE [LARGE SCALE GENOMIC DNA]</scope>
    <source>
        <strain evidence="7">KIB-2018</strain>
        <tissue evidence="7">Leaf</tissue>
    </source>
</reference>
<name>A0AAV8U5B3_9ROSI</name>
<evidence type="ECO:0000256" key="4">
    <source>
        <dbReference type="ARBA" id="ARBA00023180"/>
    </source>
</evidence>
<comment type="caution">
    <text evidence="7">The sequence shown here is derived from an EMBL/GenBank/DDBJ whole genome shotgun (WGS) entry which is preliminary data.</text>
</comment>
<sequence length="452" mass="50790">MEVFDDRRGSAVMVAAFLALLYVGVTLISLGPRSISLQGSLMSWTHSTAPSLTQAHVSITCDRPPRDYDLCSINGSSLLDPNSSTFFIMDPNRSNQTDVVMKIHPYPRKKDKTAISLVKEINIVATPPKVPCGVTHNSPALVFSTGGYTGNFFHDLNEGLIPLYITVQTIFYDQDIILVISDWRERWFRKYADLLLHLTHHPVINMDNQTATHCFPSVTVGLIKHGAMVINTTMVPHPKTLVTFQELLQNAYSNTSNTLGLDNIDLEKHKSSSARPRLVIIQREGAGAGRVILNIEEVTAVSEEVGFEVEVLKPRQSSRLADSYRLIHGSHAMIGVHGAGMTHLFFLRPGSVLGQIIPLGTEFVSWDCFEKPARVLGLRYSKYEIEVAESSLIEKFKVDELVLKNPKAYVGGNWSNMHVYMRVQNVKLDIPRFRRFLKRVYENAREFMDKGY</sequence>
<protein>
    <recommendedName>
        <fullName evidence="6">Glycosyltransferase 61 catalytic domain-containing protein</fullName>
    </recommendedName>
</protein>
<organism evidence="7 8">
    <name type="scientific">Erythroxylum novogranatense</name>
    <dbReference type="NCBI Taxonomy" id="1862640"/>
    <lineage>
        <taxon>Eukaryota</taxon>
        <taxon>Viridiplantae</taxon>
        <taxon>Streptophyta</taxon>
        <taxon>Embryophyta</taxon>
        <taxon>Tracheophyta</taxon>
        <taxon>Spermatophyta</taxon>
        <taxon>Magnoliopsida</taxon>
        <taxon>eudicotyledons</taxon>
        <taxon>Gunneridae</taxon>
        <taxon>Pentapetalae</taxon>
        <taxon>rosids</taxon>
        <taxon>fabids</taxon>
        <taxon>Malpighiales</taxon>
        <taxon>Erythroxylaceae</taxon>
        <taxon>Erythroxylum</taxon>
    </lineage>
</organism>
<feature type="transmembrane region" description="Helical" evidence="5">
    <location>
        <begin position="12"/>
        <end position="31"/>
    </location>
</feature>
<evidence type="ECO:0000256" key="2">
    <source>
        <dbReference type="ARBA" id="ARBA00022676"/>
    </source>
</evidence>
<keyword evidence="5" id="KW-0812">Transmembrane</keyword>
<keyword evidence="5" id="KW-0472">Membrane</keyword>
<dbReference type="PANTHER" id="PTHR20961:SF86">
    <property type="entry name" value="GLYCOSYLTRANSFERASE FAMILY 61 PROTEIN"/>
    <property type="match status" value="1"/>
</dbReference>
<dbReference type="GO" id="GO:0000139">
    <property type="term" value="C:Golgi membrane"/>
    <property type="evidence" value="ECO:0007669"/>
    <property type="project" value="UniProtKB-SubCell"/>
</dbReference>
<evidence type="ECO:0000313" key="8">
    <source>
        <dbReference type="Proteomes" id="UP001159364"/>
    </source>
</evidence>